<reference evidence="1 2" key="1">
    <citation type="submission" date="2024-09" db="EMBL/GenBank/DDBJ databases">
        <authorList>
            <person name="Sun Q."/>
            <person name="Mori K."/>
        </authorList>
    </citation>
    <scope>NUCLEOTIDE SEQUENCE [LARGE SCALE GENOMIC DNA]</scope>
    <source>
        <strain evidence="1 2">CCM 4839</strain>
    </source>
</reference>
<keyword evidence="2" id="KW-1185">Reference proteome</keyword>
<evidence type="ECO:0000313" key="2">
    <source>
        <dbReference type="Proteomes" id="UP001589818"/>
    </source>
</evidence>
<dbReference type="EMBL" id="JBHLVF010000059">
    <property type="protein sequence ID" value="MFC0396469.1"/>
    <property type="molecule type" value="Genomic_DNA"/>
</dbReference>
<gene>
    <name evidence="1" type="ORF">ACFFJ8_34585</name>
</gene>
<name>A0ABV6JKP7_9BACL</name>
<sequence>MNINLNFTAKGKIAIENFTNEELLEILTRYSNTLKKKYAIDISYPLESNQSICEDGVVKVIANNIECDVDLFFRELGRDIKVPLKKRLQGNLDNVFKMVRE</sequence>
<protein>
    <recommendedName>
        <fullName evidence="3">Polyhydroxyalkanoic acid system protein</fullName>
    </recommendedName>
</protein>
<evidence type="ECO:0000313" key="1">
    <source>
        <dbReference type="EMBL" id="MFC0396469.1"/>
    </source>
</evidence>
<proteinExistence type="predicted"/>
<evidence type="ECO:0008006" key="3">
    <source>
        <dbReference type="Google" id="ProtNLM"/>
    </source>
</evidence>
<dbReference type="RefSeq" id="WP_204821994.1">
    <property type="nucleotide sequence ID" value="NZ_JANHOF010000017.1"/>
</dbReference>
<dbReference type="Proteomes" id="UP001589818">
    <property type="component" value="Unassembled WGS sequence"/>
</dbReference>
<accession>A0ABV6JKP7</accession>
<comment type="caution">
    <text evidence="1">The sequence shown here is derived from an EMBL/GenBank/DDBJ whole genome shotgun (WGS) entry which is preliminary data.</text>
</comment>
<organism evidence="1 2">
    <name type="scientific">Paenibacillus mendelii</name>
    <dbReference type="NCBI Taxonomy" id="206163"/>
    <lineage>
        <taxon>Bacteria</taxon>
        <taxon>Bacillati</taxon>
        <taxon>Bacillota</taxon>
        <taxon>Bacilli</taxon>
        <taxon>Bacillales</taxon>
        <taxon>Paenibacillaceae</taxon>
        <taxon>Paenibacillus</taxon>
    </lineage>
</organism>